<accession>A0A0A7ECZ4</accession>
<evidence type="ECO:0000256" key="1">
    <source>
        <dbReference type="SAM" id="SignalP"/>
    </source>
</evidence>
<sequence length="132" mass="15249">MTRFILLLLCFSVLFGCAKSKPEPEDFEIVNQQLKTLTADDGAKLFSYLVTVKAGSEKLINKKRQLTKSEIKKLLQQENFIDSSSLKLDLEDKAAMQLEAELKKQNYCQDSYQIEEVKWRDYSVRLSGRCDE</sequence>
<evidence type="ECO:0000313" key="3">
    <source>
        <dbReference type="Proteomes" id="UP000030341"/>
    </source>
</evidence>
<dbReference type="KEGG" id="pseo:OM33_01085"/>
<keyword evidence="3" id="KW-1185">Reference proteome</keyword>
<dbReference type="HOGENOM" id="CLU_1804569_0_0_6"/>
<feature type="signal peptide" evidence="1">
    <location>
        <begin position="1"/>
        <end position="20"/>
    </location>
</feature>
<dbReference type="eggNOG" id="ENOG502ZVIS">
    <property type="taxonomic scope" value="Bacteria"/>
</dbReference>
<dbReference type="PROSITE" id="PS51257">
    <property type="entry name" value="PROKAR_LIPOPROTEIN"/>
    <property type="match status" value="1"/>
</dbReference>
<dbReference type="OrthoDB" id="6313013at2"/>
<evidence type="ECO:0008006" key="4">
    <source>
        <dbReference type="Google" id="ProtNLM"/>
    </source>
</evidence>
<organism evidence="2 3">
    <name type="scientific">Pseudoalteromonas piratica</name>
    <dbReference type="NCBI Taxonomy" id="1348114"/>
    <lineage>
        <taxon>Bacteria</taxon>
        <taxon>Pseudomonadati</taxon>
        <taxon>Pseudomonadota</taxon>
        <taxon>Gammaproteobacteria</taxon>
        <taxon>Alteromonadales</taxon>
        <taxon>Pseudoalteromonadaceae</taxon>
        <taxon>Pseudoalteromonas</taxon>
    </lineage>
</organism>
<gene>
    <name evidence="2" type="ORF">OM33_01085</name>
</gene>
<feature type="chain" id="PRO_5002028241" description="Lipoprotein" evidence="1">
    <location>
        <begin position="21"/>
        <end position="132"/>
    </location>
</feature>
<dbReference type="RefSeq" id="WP_038637615.1">
    <property type="nucleotide sequence ID" value="NZ_CP009888.1"/>
</dbReference>
<dbReference type="EMBL" id="CP009888">
    <property type="protein sequence ID" value="AIY63907.1"/>
    <property type="molecule type" value="Genomic_DNA"/>
</dbReference>
<dbReference type="AlphaFoldDB" id="A0A0A7ECZ4"/>
<name>A0A0A7ECZ4_9GAMM</name>
<dbReference type="STRING" id="1348114.OM33_01085"/>
<reference evidence="2 3" key="1">
    <citation type="submission" date="2014-11" db="EMBL/GenBank/DDBJ databases">
        <title>Complete Genome Sequence of Pseudoalteromonas sp. Strain OCN003 Isolated from Kaneohe Bay, Oahu, Hawaii.</title>
        <authorList>
            <person name="Beurmann S."/>
            <person name="Videau P."/>
            <person name="Ushijima B."/>
            <person name="Smith A.M."/>
            <person name="Aeby G.S."/>
            <person name="Callahan S.M."/>
            <person name="Belcaid M."/>
        </authorList>
    </citation>
    <scope>NUCLEOTIDE SEQUENCE [LARGE SCALE GENOMIC DNA]</scope>
    <source>
        <strain evidence="2 3">OCN003</strain>
    </source>
</reference>
<protein>
    <recommendedName>
        <fullName evidence="4">Lipoprotein</fullName>
    </recommendedName>
</protein>
<proteinExistence type="predicted"/>
<keyword evidence="1" id="KW-0732">Signal</keyword>
<evidence type="ECO:0000313" key="2">
    <source>
        <dbReference type="EMBL" id="AIY63907.1"/>
    </source>
</evidence>
<dbReference type="Proteomes" id="UP000030341">
    <property type="component" value="Chromosome 1"/>
</dbReference>